<name>A0A1H6N0I7_9RHOB</name>
<keyword evidence="3 6" id="KW-0812">Transmembrane</keyword>
<feature type="transmembrane region" description="Helical" evidence="6">
    <location>
        <begin position="74"/>
        <end position="93"/>
    </location>
</feature>
<feature type="transmembrane region" description="Helical" evidence="6">
    <location>
        <begin position="129"/>
        <end position="153"/>
    </location>
</feature>
<evidence type="ECO:0000313" key="9">
    <source>
        <dbReference type="Proteomes" id="UP000199125"/>
    </source>
</evidence>
<feature type="domain" description="Major facilitator superfamily (MFS) profile" evidence="7">
    <location>
        <begin position="8"/>
        <end position="393"/>
    </location>
</feature>
<evidence type="ECO:0000256" key="3">
    <source>
        <dbReference type="ARBA" id="ARBA00022692"/>
    </source>
</evidence>
<dbReference type="RefSeq" id="WP_090848606.1">
    <property type="nucleotide sequence ID" value="NZ_FNXG01000005.1"/>
</dbReference>
<evidence type="ECO:0000256" key="6">
    <source>
        <dbReference type="SAM" id="Phobius"/>
    </source>
</evidence>
<gene>
    <name evidence="8" type="ORF">SAMN04488075_2689</name>
</gene>
<evidence type="ECO:0000256" key="1">
    <source>
        <dbReference type="ARBA" id="ARBA00004651"/>
    </source>
</evidence>
<keyword evidence="2" id="KW-1003">Cell membrane</keyword>
<keyword evidence="5 6" id="KW-0472">Membrane</keyword>
<keyword evidence="4 6" id="KW-1133">Transmembrane helix</keyword>
<dbReference type="InterPro" id="IPR036259">
    <property type="entry name" value="MFS_trans_sf"/>
</dbReference>
<dbReference type="InterPro" id="IPR050189">
    <property type="entry name" value="MFS_Efflux_Transporters"/>
</dbReference>
<protein>
    <submittedName>
        <fullName evidence="8">Sugar phosphate permease</fullName>
    </submittedName>
</protein>
<feature type="transmembrane region" description="Helical" evidence="6">
    <location>
        <begin position="368"/>
        <end position="388"/>
    </location>
</feature>
<evidence type="ECO:0000256" key="4">
    <source>
        <dbReference type="ARBA" id="ARBA00022989"/>
    </source>
</evidence>
<dbReference type="Gene3D" id="1.20.1250.20">
    <property type="entry name" value="MFS general substrate transporter like domains"/>
    <property type="match status" value="2"/>
</dbReference>
<comment type="subcellular location">
    <subcellularLocation>
        <location evidence="1">Cell membrane</location>
        <topology evidence="1">Multi-pass membrane protein</topology>
    </subcellularLocation>
</comment>
<dbReference type="OrthoDB" id="272777at2"/>
<organism evidence="8 9">
    <name type="scientific">Paracoccus alkenifer</name>
    <dbReference type="NCBI Taxonomy" id="65735"/>
    <lineage>
        <taxon>Bacteria</taxon>
        <taxon>Pseudomonadati</taxon>
        <taxon>Pseudomonadota</taxon>
        <taxon>Alphaproteobacteria</taxon>
        <taxon>Rhodobacterales</taxon>
        <taxon>Paracoccaceae</taxon>
        <taxon>Paracoccus</taxon>
    </lineage>
</organism>
<evidence type="ECO:0000313" key="8">
    <source>
        <dbReference type="EMBL" id="SEI08025.1"/>
    </source>
</evidence>
<dbReference type="GO" id="GO:0005886">
    <property type="term" value="C:plasma membrane"/>
    <property type="evidence" value="ECO:0007669"/>
    <property type="project" value="UniProtKB-SubCell"/>
</dbReference>
<dbReference type="STRING" id="65735.SAMN04488075_2689"/>
<dbReference type="PANTHER" id="PTHR43124:SF3">
    <property type="entry name" value="CHLORAMPHENICOL EFFLUX PUMP RV0191"/>
    <property type="match status" value="1"/>
</dbReference>
<feature type="transmembrane region" description="Helical" evidence="6">
    <location>
        <begin position="297"/>
        <end position="317"/>
    </location>
</feature>
<reference evidence="9" key="1">
    <citation type="submission" date="2016-10" db="EMBL/GenBank/DDBJ databases">
        <authorList>
            <person name="Varghese N."/>
            <person name="Submissions S."/>
        </authorList>
    </citation>
    <scope>NUCLEOTIDE SEQUENCE [LARGE SCALE GENOMIC DNA]</scope>
    <source>
        <strain evidence="9">DSM 11593</strain>
    </source>
</reference>
<dbReference type="InterPro" id="IPR011701">
    <property type="entry name" value="MFS"/>
</dbReference>
<keyword evidence="9" id="KW-1185">Reference proteome</keyword>
<dbReference type="EMBL" id="FNXG01000005">
    <property type="protein sequence ID" value="SEI08025.1"/>
    <property type="molecule type" value="Genomic_DNA"/>
</dbReference>
<feature type="transmembrane region" description="Helical" evidence="6">
    <location>
        <begin position="165"/>
        <end position="183"/>
    </location>
</feature>
<proteinExistence type="predicted"/>
<dbReference type="InterPro" id="IPR020846">
    <property type="entry name" value="MFS_dom"/>
</dbReference>
<dbReference type="Pfam" id="PF07690">
    <property type="entry name" value="MFS_1"/>
    <property type="match status" value="1"/>
</dbReference>
<feature type="transmembrane region" description="Helical" evidence="6">
    <location>
        <begin position="43"/>
        <end position="62"/>
    </location>
</feature>
<feature type="transmembrane region" description="Helical" evidence="6">
    <location>
        <begin position="99"/>
        <end position="122"/>
    </location>
</feature>
<dbReference type="AlphaFoldDB" id="A0A1H6N0I7"/>
<sequence>MQVFLNPGLIALTLGYTLSQFYRAFLAVLSPTLETELGATPGDLALSSGMWFVAFALMQLPVGWALDRIGPRRTVAAALALGGGGGAAVFALATQPWHLHLAMGLIGAGCAPALMAAYYIIAHDYPRHVFAALSGMMIGLGSLGNILGAAPLVQLIHGIGWRQSLWLLAAVTLVVAALEWVVVRDPQHDGEPPRGSILDILRLRVLWLMLPLFATSYAASAAIRGLWAAPYLSDVFGADDIAIGRATLVMGIAMVIGNLALGIGIRAFGSARRAALWGHAVALAALAVLCLLPGHSIALSVALLGLIGLVGANYSMLMADARLHLPQHLVGRGVTFLNMISIGGAGIMQFASRPLYQSAQGLAGAAPYMVLFLFFLLPMALGTLLYVITPEARHD</sequence>
<feature type="transmembrane region" description="Helical" evidence="6">
    <location>
        <begin position="329"/>
        <end position="348"/>
    </location>
</feature>
<feature type="transmembrane region" description="Helical" evidence="6">
    <location>
        <begin position="274"/>
        <end position="291"/>
    </location>
</feature>
<dbReference type="Proteomes" id="UP000199125">
    <property type="component" value="Unassembled WGS sequence"/>
</dbReference>
<dbReference type="SUPFAM" id="SSF103473">
    <property type="entry name" value="MFS general substrate transporter"/>
    <property type="match status" value="1"/>
</dbReference>
<evidence type="ECO:0000256" key="5">
    <source>
        <dbReference type="ARBA" id="ARBA00023136"/>
    </source>
</evidence>
<accession>A0A1H6N0I7</accession>
<evidence type="ECO:0000259" key="7">
    <source>
        <dbReference type="PROSITE" id="PS50850"/>
    </source>
</evidence>
<evidence type="ECO:0000256" key="2">
    <source>
        <dbReference type="ARBA" id="ARBA00022475"/>
    </source>
</evidence>
<dbReference type="PANTHER" id="PTHR43124">
    <property type="entry name" value="PURINE EFFLUX PUMP PBUE"/>
    <property type="match status" value="1"/>
</dbReference>
<dbReference type="GO" id="GO:0022857">
    <property type="term" value="F:transmembrane transporter activity"/>
    <property type="evidence" value="ECO:0007669"/>
    <property type="project" value="InterPro"/>
</dbReference>
<feature type="transmembrane region" description="Helical" evidence="6">
    <location>
        <begin position="204"/>
        <end position="223"/>
    </location>
</feature>
<dbReference type="PROSITE" id="PS50850">
    <property type="entry name" value="MFS"/>
    <property type="match status" value="1"/>
</dbReference>
<feature type="transmembrane region" description="Helical" evidence="6">
    <location>
        <begin position="243"/>
        <end position="262"/>
    </location>
</feature>